<dbReference type="Proteomes" id="UP001438707">
    <property type="component" value="Unassembled WGS sequence"/>
</dbReference>
<dbReference type="Gene3D" id="3.40.50.1820">
    <property type="entry name" value="alpha/beta hydrolase"/>
    <property type="match status" value="1"/>
</dbReference>
<dbReference type="PANTHER" id="PTHR11802">
    <property type="entry name" value="SERINE PROTEASE FAMILY S10 SERINE CARBOXYPEPTIDASE"/>
    <property type="match status" value="1"/>
</dbReference>
<proteinExistence type="inferred from homology"/>
<dbReference type="PRINTS" id="PR00724">
    <property type="entry name" value="CRBOXYPTASEC"/>
</dbReference>
<evidence type="ECO:0000313" key="2">
    <source>
        <dbReference type="EMBL" id="KAK9831718.1"/>
    </source>
</evidence>
<dbReference type="Pfam" id="PF00450">
    <property type="entry name" value="Peptidase_S10"/>
    <property type="match status" value="1"/>
</dbReference>
<protein>
    <recommendedName>
        <fullName evidence="4">Serine carboxypeptidase</fullName>
    </recommendedName>
</protein>
<sequence length="540" mass="59462">MGIKDQQSSETKQQQKRLVCCLFLIASCRAQVYGPSASEITSLPLWDGDLPSPQYSGYIIIPGTTKHMFYNLIVSEGNPASDPLVVSIPGGPGESSTGMPTGPFTFKNIFADANTPQLVPDSVYLTPNPYSWTQAASLLYMDPTAGVGYSYSLSPDDYSYNDTQAQIDMQITLRTWFREYPYFANHSVFLDGLPTTVTVRCHVAIEPSSWMMLLRLQGYLLRNPATDSSTDNLNIYDVLAWRPLIPQTLSDQLTQYNCGTLSNPIDADELMFTGDNDTEGTCARLQSWCRVQVSICTDLSSEVEAYIGYNINSINWVDDCFYGMASFISALYAQVQQDLARQGIQYSQSLAGVAGGGAGSSGQAGCNPDDRAFHMYYNMPAVRDAMHAAPIQSEAGLFLALNPRIQSIYTYNVKSVVPQHQFLIDRGVRVLAYSGDLDWQVPWTGTQHWTNGIGADLQLHQVWQAWFRPDPMKFGPQLCGFLTEWDGLAFATVKAAGHSVISDQPEASLLLYSAFLADNLASLTNYTSYPGGTRAIIGIQ</sequence>
<accession>A0AAW1RDP4</accession>
<evidence type="ECO:0000256" key="1">
    <source>
        <dbReference type="ARBA" id="ARBA00009431"/>
    </source>
</evidence>
<gene>
    <name evidence="2" type="ORF">WJX74_006943</name>
</gene>
<dbReference type="PROSITE" id="PS51257">
    <property type="entry name" value="PROKAR_LIPOPROTEIN"/>
    <property type="match status" value="1"/>
</dbReference>
<keyword evidence="3" id="KW-1185">Reference proteome</keyword>
<organism evidence="2 3">
    <name type="scientific">Apatococcus lobatus</name>
    <dbReference type="NCBI Taxonomy" id="904363"/>
    <lineage>
        <taxon>Eukaryota</taxon>
        <taxon>Viridiplantae</taxon>
        <taxon>Chlorophyta</taxon>
        <taxon>core chlorophytes</taxon>
        <taxon>Trebouxiophyceae</taxon>
        <taxon>Chlorellales</taxon>
        <taxon>Chlorellaceae</taxon>
        <taxon>Apatococcus</taxon>
    </lineage>
</organism>
<comment type="caution">
    <text evidence="2">The sequence shown here is derived from an EMBL/GenBank/DDBJ whole genome shotgun (WGS) entry which is preliminary data.</text>
</comment>
<dbReference type="GO" id="GO:0006508">
    <property type="term" value="P:proteolysis"/>
    <property type="evidence" value="ECO:0007669"/>
    <property type="project" value="InterPro"/>
</dbReference>
<dbReference type="Gene3D" id="3.40.50.12670">
    <property type="match status" value="1"/>
</dbReference>
<evidence type="ECO:0008006" key="4">
    <source>
        <dbReference type="Google" id="ProtNLM"/>
    </source>
</evidence>
<evidence type="ECO:0000313" key="3">
    <source>
        <dbReference type="Proteomes" id="UP001438707"/>
    </source>
</evidence>
<comment type="similarity">
    <text evidence="1">Belongs to the peptidase S10 family.</text>
</comment>
<dbReference type="GO" id="GO:0004185">
    <property type="term" value="F:serine-type carboxypeptidase activity"/>
    <property type="evidence" value="ECO:0007669"/>
    <property type="project" value="InterPro"/>
</dbReference>
<reference evidence="2 3" key="1">
    <citation type="journal article" date="2024" name="Nat. Commun.">
        <title>Phylogenomics reveals the evolutionary origins of lichenization in chlorophyte algae.</title>
        <authorList>
            <person name="Puginier C."/>
            <person name="Libourel C."/>
            <person name="Otte J."/>
            <person name="Skaloud P."/>
            <person name="Haon M."/>
            <person name="Grisel S."/>
            <person name="Petersen M."/>
            <person name="Berrin J.G."/>
            <person name="Delaux P.M."/>
            <person name="Dal Grande F."/>
            <person name="Keller J."/>
        </authorList>
    </citation>
    <scope>NUCLEOTIDE SEQUENCE [LARGE SCALE GENOMIC DNA]</scope>
    <source>
        <strain evidence="2 3">SAG 2145</strain>
    </source>
</reference>
<dbReference type="InterPro" id="IPR029058">
    <property type="entry name" value="AB_hydrolase_fold"/>
</dbReference>
<dbReference type="EMBL" id="JALJOS010000013">
    <property type="protein sequence ID" value="KAK9831718.1"/>
    <property type="molecule type" value="Genomic_DNA"/>
</dbReference>
<dbReference type="InterPro" id="IPR001563">
    <property type="entry name" value="Peptidase_S10"/>
</dbReference>
<dbReference type="SUPFAM" id="SSF53474">
    <property type="entry name" value="alpha/beta-Hydrolases"/>
    <property type="match status" value="1"/>
</dbReference>
<dbReference type="PANTHER" id="PTHR11802:SF201">
    <property type="entry name" value="CARBOXYPEPTIDASE"/>
    <property type="match status" value="1"/>
</dbReference>
<name>A0AAW1RDP4_9CHLO</name>
<dbReference type="AlphaFoldDB" id="A0AAW1RDP4"/>